<reference evidence="8" key="1">
    <citation type="journal article" date="2021" name="J. Appl. Phycol.">
        <title>Mitochondrial genome of the harmful algal bloom species Odontella regia (Mediophyceae, Bacillariophyta).</title>
        <authorList>
            <person name="Wang Y."/>
            <person name="Chen Y."/>
            <person name="Wang J."/>
            <person name="Liu F."/>
            <person name="Chen N."/>
        </authorList>
    </citation>
    <scope>NUCLEOTIDE SEQUENCE</scope>
</reference>
<evidence type="ECO:0000256" key="1">
    <source>
        <dbReference type="ARBA" id="ARBA00004173"/>
    </source>
</evidence>
<dbReference type="PANTHER" id="PTHR19836">
    <property type="entry name" value="30S RIBOSOMAL PROTEIN S14"/>
    <property type="match status" value="1"/>
</dbReference>
<name>A0A7T4WR28_9STRA</name>
<evidence type="ECO:0000313" key="8">
    <source>
        <dbReference type="EMBL" id="QQD79296.1"/>
    </source>
</evidence>
<keyword evidence="3 8" id="KW-0689">Ribosomal protein</keyword>
<evidence type="ECO:0000256" key="7">
    <source>
        <dbReference type="ARBA" id="ARBA00042804"/>
    </source>
</evidence>
<dbReference type="InterPro" id="IPR001209">
    <property type="entry name" value="Ribosomal_uS14"/>
</dbReference>
<proteinExistence type="inferred from homology"/>
<accession>A0A7T4WR28</accession>
<evidence type="ECO:0000256" key="3">
    <source>
        <dbReference type="ARBA" id="ARBA00022980"/>
    </source>
</evidence>
<organism evidence="8">
    <name type="scientific">Trieres regia</name>
    <dbReference type="NCBI Taxonomy" id="1335017"/>
    <lineage>
        <taxon>Eukaryota</taxon>
        <taxon>Sar</taxon>
        <taxon>Stramenopiles</taxon>
        <taxon>Ochrophyta</taxon>
        <taxon>Bacillariophyta</taxon>
        <taxon>Mediophyceae</taxon>
        <taxon>Biddulphiophycidae</taxon>
        <taxon>Eupodiscales</taxon>
        <taxon>Parodontellaceae</taxon>
        <taxon>Trieres</taxon>
    </lineage>
</organism>
<dbReference type="PANTHER" id="PTHR19836:SF30">
    <property type="entry name" value="RIBOSOMAL PROTEIN S14"/>
    <property type="match status" value="1"/>
</dbReference>
<sequence length="99" mass="12036">MKKKYLKEKRLCKQVFKNEDKRFALKSIIFNQHIPYPIRWNSITQLAILSKEGIKYRLVNKCFLSKQRKRFNKLFRISRLVFLRLARTGSIYGIKKAIW</sequence>
<geneLocation type="mitochondrion" evidence="8"/>
<keyword evidence="5" id="KW-0687">Ribonucleoprotein</keyword>
<dbReference type="GO" id="GO:0015935">
    <property type="term" value="C:small ribosomal subunit"/>
    <property type="evidence" value="ECO:0007669"/>
    <property type="project" value="TreeGrafter"/>
</dbReference>
<evidence type="ECO:0000256" key="4">
    <source>
        <dbReference type="ARBA" id="ARBA00023128"/>
    </source>
</evidence>
<dbReference type="GO" id="GO:0005739">
    <property type="term" value="C:mitochondrion"/>
    <property type="evidence" value="ECO:0007669"/>
    <property type="project" value="UniProtKB-SubCell"/>
</dbReference>
<keyword evidence="4 8" id="KW-0496">Mitochondrion</keyword>
<evidence type="ECO:0000256" key="6">
    <source>
        <dbReference type="ARBA" id="ARBA00040774"/>
    </source>
</evidence>
<dbReference type="RefSeq" id="YP_010131917.1">
    <property type="nucleotide sequence ID" value="NC_056371.1"/>
</dbReference>
<dbReference type="GeneID" id="65341444"/>
<dbReference type="GO" id="GO:0006412">
    <property type="term" value="P:translation"/>
    <property type="evidence" value="ECO:0007669"/>
    <property type="project" value="InterPro"/>
</dbReference>
<dbReference type="SUPFAM" id="SSF57716">
    <property type="entry name" value="Glucocorticoid receptor-like (DNA-binding domain)"/>
    <property type="match status" value="1"/>
</dbReference>
<dbReference type="EMBL" id="MW018491">
    <property type="protein sequence ID" value="QQD79296.1"/>
    <property type="molecule type" value="Genomic_DNA"/>
</dbReference>
<comment type="subcellular location">
    <subcellularLocation>
        <location evidence="1">Mitochondrion</location>
    </subcellularLocation>
</comment>
<dbReference type="GO" id="GO:0003735">
    <property type="term" value="F:structural constituent of ribosome"/>
    <property type="evidence" value="ECO:0007669"/>
    <property type="project" value="InterPro"/>
</dbReference>
<gene>
    <name evidence="8" type="primary">rps14</name>
</gene>
<dbReference type="AlphaFoldDB" id="A0A7T4WR28"/>
<evidence type="ECO:0000256" key="5">
    <source>
        <dbReference type="ARBA" id="ARBA00023274"/>
    </source>
</evidence>
<comment type="similarity">
    <text evidence="2">Belongs to the universal ribosomal protein uS14 family.</text>
</comment>
<evidence type="ECO:0000256" key="2">
    <source>
        <dbReference type="ARBA" id="ARBA00009083"/>
    </source>
</evidence>
<protein>
    <recommendedName>
        <fullName evidence="6">Small ribosomal subunit protein uS14m</fullName>
    </recommendedName>
    <alternativeName>
        <fullName evidence="7">Ribosomal protein S14, mitochondrial</fullName>
    </alternativeName>
</protein>
<dbReference type="Gene3D" id="1.10.287.1480">
    <property type="match status" value="1"/>
</dbReference>